<reference evidence="1" key="1">
    <citation type="submission" date="2021-01" db="EMBL/GenBank/DDBJ databases">
        <title>Modified the classification status of verrucomicrobia.</title>
        <authorList>
            <person name="Feng X."/>
        </authorList>
    </citation>
    <scope>NUCLEOTIDE SEQUENCE</scope>
    <source>
        <strain evidence="1">KCTC 22041</strain>
    </source>
</reference>
<evidence type="ECO:0000313" key="1">
    <source>
        <dbReference type="EMBL" id="MBK1884243.1"/>
    </source>
</evidence>
<gene>
    <name evidence="1" type="ORF">JIN85_17620</name>
</gene>
<dbReference type="AlphaFoldDB" id="A0A934VXV3"/>
<sequence>MRTPILLLLPSFALGGELKTLELTYKEGTDANYAAQVEAGFKKLLDSDSKLAAEFKKFEFAPPENTRGRYSGEPKVQVLTLAESEHVDFRDSGGSSQFGKTIALYFRFDDGMHRGSEFHSGFFALFEINGDLSYRHVKDDGFELSDSKVVATFKGFSRTLTAPAPIE</sequence>
<dbReference type="Proteomes" id="UP000603141">
    <property type="component" value="Unassembled WGS sequence"/>
</dbReference>
<comment type="caution">
    <text evidence="1">The sequence shown here is derived from an EMBL/GenBank/DDBJ whole genome shotgun (WGS) entry which is preliminary data.</text>
</comment>
<keyword evidence="2" id="KW-1185">Reference proteome</keyword>
<dbReference type="EMBL" id="JAENIJ010000039">
    <property type="protein sequence ID" value="MBK1884243.1"/>
    <property type="molecule type" value="Genomic_DNA"/>
</dbReference>
<organism evidence="1 2">
    <name type="scientific">Luteolibacter pohnpeiensis</name>
    <dbReference type="NCBI Taxonomy" id="454153"/>
    <lineage>
        <taxon>Bacteria</taxon>
        <taxon>Pseudomonadati</taxon>
        <taxon>Verrucomicrobiota</taxon>
        <taxon>Verrucomicrobiia</taxon>
        <taxon>Verrucomicrobiales</taxon>
        <taxon>Verrucomicrobiaceae</taxon>
        <taxon>Luteolibacter</taxon>
    </lineage>
</organism>
<evidence type="ECO:0000313" key="2">
    <source>
        <dbReference type="Proteomes" id="UP000603141"/>
    </source>
</evidence>
<name>A0A934VXV3_9BACT</name>
<accession>A0A934VXV3</accession>
<dbReference type="RefSeq" id="WP_200273259.1">
    <property type="nucleotide sequence ID" value="NZ_JAENIJ010000039.1"/>
</dbReference>
<protein>
    <submittedName>
        <fullName evidence="1">Uncharacterized protein</fullName>
    </submittedName>
</protein>
<proteinExistence type="predicted"/>